<evidence type="ECO:0000313" key="2">
    <source>
        <dbReference type="EMBL" id="GHE92901.1"/>
    </source>
</evidence>
<evidence type="ECO:0000313" key="3">
    <source>
        <dbReference type="Proteomes" id="UP000609802"/>
    </source>
</evidence>
<dbReference type="Proteomes" id="UP000609802">
    <property type="component" value="Unassembled WGS sequence"/>
</dbReference>
<evidence type="ECO:0000256" key="1">
    <source>
        <dbReference type="SAM" id="Phobius"/>
    </source>
</evidence>
<feature type="transmembrane region" description="Helical" evidence="1">
    <location>
        <begin position="84"/>
        <end position="104"/>
    </location>
</feature>
<feature type="transmembrane region" description="Helical" evidence="1">
    <location>
        <begin position="340"/>
        <end position="361"/>
    </location>
</feature>
<accession>A0ABQ3IVE9</accession>
<keyword evidence="1" id="KW-1133">Transmembrane helix</keyword>
<feature type="transmembrane region" description="Helical" evidence="1">
    <location>
        <begin position="209"/>
        <end position="236"/>
    </location>
</feature>
<feature type="transmembrane region" description="Helical" evidence="1">
    <location>
        <begin position="312"/>
        <end position="333"/>
    </location>
</feature>
<name>A0ABQ3IVE9_9RHOB</name>
<keyword evidence="3" id="KW-1185">Reference proteome</keyword>
<comment type="caution">
    <text evidence="2">The sequence shown here is derived from an EMBL/GenBank/DDBJ whole genome shotgun (WGS) entry which is preliminary data.</text>
</comment>
<sequence>MSANKGKFLAAFMAGLIGLYAVTFFGKGGLFISKHEGDALHLLQMLLRMADGDWPHLDFVTPIGVLAFAPITVFLKAGYGVGHAFHAGQLLVASVFFLPAWWVAKTRFDGIWSYLFGATILIYSVALVYGADDDVVSVSMHYNRWAWAAAFLAITAAMLPARGRGSARADGMVIGLAMAVMAMIKITYFVAFLVPVIVALLARGQGRALLWALATGCVAVLLVTLWVGTPLIWLAYLKDLLNVAASDVRPQPGHNLSYIVSAPAYLGGSLVAIGAVIFLRQAGRMTEGLVLLLLLPGFFYVTFQNYGNDPHWLWLLGLILVALRPTGPVFNGFGWDLQKAITISAVAALAFATPGFLNLAASPVRHFSTDVEKYAPLMPDSGLHEDLQTYAPRAARVDVRSAYDGPDSLFADLYDDDAREDTDVTFKGRDLEYCSLELGMVVWFRAVSREIADWSGGGVSLFSADLLSSYWLYADLEPLKGGAPWYYGELSGIQNADYLLVPACPLSADTRKKILDEVSGQDWIDEVKEARRTPYYTLYSLPGKMPKRVVPPVEVDEDTE</sequence>
<feature type="transmembrane region" description="Helical" evidence="1">
    <location>
        <begin position="110"/>
        <end position="130"/>
    </location>
</feature>
<dbReference type="EMBL" id="BNCH01000002">
    <property type="protein sequence ID" value="GHE92901.1"/>
    <property type="molecule type" value="Genomic_DNA"/>
</dbReference>
<feature type="transmembrane region" description="Helical" evidence="1">
    <location>
        <begin position="59"/>
        <end position="77"/>
    </location>
</feature>
<keyword evidence="1" id="KW-0472">Membrane</keyword>
<feature type="transmembrane region" description="Helical" evidence="1">
    <location>
        <begin position="288"/>
        <end position="306"/>
    </location>
</feature>
<dbReference type="RefSeq" id="WP_191285516.1">
    <property type="nucleotide sequence ID" value="NZ_BNCH01000002.1"/>
</dbReference>
<feature type="transmembrane region" description="Helical" evidence="1">
    <location>
        <begin position="173"/>
        <end position="202"/>
    </location>
</feature>
<feature type="transmembrane region" description="Helical" evidence="1">
    <location>
        <begin position="256"/>
        <end position="279"/>
    </location>
</feature>
<evidence type="ECO:0008006" key="4">
    <source>
        <dbReference type="Google" id="ProtNLM"/>
    </source>
</evidence>
<reference evidence="3" key="1">
    <citation type="journal article" date="2019" name="Int. J. Syst. Evol. Microbiol.">
        <title>The Global Catalogue of Microorganisms (GCM) 10K type strain sequencing project: providing services to taxonomists for standard genome sequencing and annotation.</title>
        <authorList>
            <consortium name="The Broad Institute Genomics Platform"/>
            <consortium name="The Broad Institute Genome Sequencing Center for Infectious Disease"/>
            <person name="Wu L."/>
            <person name="Ma J."/>
        </authorList>
    </citation>
    <scope>NUCLEOTIDE SEQUENCE [LARGE SCALE GENOMIC DNA]</scope>
    <source>
        <strain evidence="3">KCTC 42443</strain>
    </source>
</reference>
<protein>
    <recommendedName>
        <fullName evidence="4">DUF2029 domain-containing protein</fullName>
    </recommendedName>
</protein>
<proteinExistence type="predicted"/>
<keyword evidence="1" id="KW-0812">Transmembrane</keyword>
<organism evidence="2 3">
    <name type="scientific">Aliiroseovarius zhejiangensis</name>
    <dbReference type="NCBI Taxonomy" id="1632025"/>
    <lineage>
        <taxon>Bacteria</taxon>
        <taxon>Pseudomonadati</taxon>
        <taxon>Pseudomonadota</taxon>
        <taxon>Alphaproteobacteria</taxon>
        <taxon>Rhodobacterales</taxon>
        <taxon>Paracoccaceae</taxon>
        <taxon>Aliiroseovarius</taxon>
    </lineage>
</organism>
<gene>
    <name evidence="2" type="ORF">GCM10016455_11280</name>
</gene>
<feature type="transmembrane region" description="Helical" evidence="1">
    <location>
        <begin position="7"/>
        <end position="26"/>
    </location>
</feature>